<keyword evidence="2" id="KW-1185">Reference proteome</keyword>
<reference evidence="2" key="1">
    <citation type="journal article" date="2010" name="Nat. Biotechnol.">
        <title>Draft genome sequence of the oilseed species Ricinus communis.</title>
        <authorList>
            <person name="Chan A.P."/>
            <person name="Crabtree J."/>
            <person name="Zhao Q."/>
            <person name="Lorenzi H."/>
            <person name="Orvis J."/>
            <person name="Puiu D."/>
            <person name="Melake-Berhan A."/>
            <person name="Jones K.M."/>
            <person name="Redman J."/>
            <person name="Chen G."/>
            <person name="Cahoon E.B."/>
            <person name="Gedil M."/>
            <person name="Stanke M."/>
            <person name="Haas B.J."/>
            <person name="Wortman J.R."/>
            <person name="Fraser-Liggett C.M."/>
            <person name="Ravel J."/>
            <person name="Rabinowicz P.D."/>
        </authorList>
    </citation>
    <scope>NUCLEOTIDE SEQUENCE [LARGE SCALE GENOMIC DNA]</scope>
    <source>
        <strain evidence="2">cv. Hale</strain>
    </source>
</reference>
<organism evidence="1 2">
    <name type="scientific">Ricinus communis</name>
    <name type="common">Castor bean</name>
    <dbReference type="NCBI Taxonomy" id="3988"/>
    <lineage>
        <taxon>Eukaryota</taxon>
        <taxon>Viridiplantae</taxon>
        <taxon>Streptophyta</taxon>
        <taxon>Embryophyta</taxon>
        <taxon>Tracheophyta</taxon>
        <taxon>Spermatophyta</taxon>
        <taxon>Magnoliopsida</taxon>
        <taxon>eudicotyledons</taxon>
        <taxon>Gunneridae</taxon>
        <taxon>Pentapetalae</taxon>
        <taxon>rosids</taxon>
        <taxon>fabids</taxon>
        <taxon>Malpighiales</taxon>
        <taxon>Euphorbiaceae</taxon>
        <taxon>Acalyphoideae</taxon>
        <taxon>Acalypheae</taxon>
        <taxon>Ricinus</taxon>
    </lineage>
</organism>
<name>B9TL46_RICCO</name>
<proteinExistence type="predicted"/>
<evidence type="ECO:0000313" key="1">
    <source>
        <dbReference type="EMBL" id="EEF23419.1"/>
    </source>
</evidence>
<sequence>VLATRAGNVAEDNARKQLAETELKERADEWAKEVSKGGRILAYEKRGPEKDKTVALIKSPGLQAWDNWTVPMSMREVEPGVRLIMNTSHITDDHDWKPRPATKDED</sequence>
<gene>
    <name evidence="1" type="ORF">RCOM_1987820</name>
</gene>
<dbReference type="Proteomes" id="UP000008311">
    <property type="component" value="Unassembled WGS sequence"/>
</dbReference>
<protein>
    <submittedName>
        <fullName evidence="1">Uncharacterized protein</fullName>
    </submittedName>
</protein>
<dbReference type="EMBL" id="EQ986169">
    <property type="protein sequence ID" value="EEF23419.1"/>
    <property type="molecule type" value="Genomic_DNA"/>
</dbReference>
<dbReference type="InParanoid" id="B9TL46"/>
<accession>B9TL46</accession>
<feature type="non-terminal residue" evidence="1">
    <location>
        <position position="1"/>
    </location>
</feature>
<dbReference type="AlphaFoldDB" id="B9TL46"/>
<evidence type="ECO:0000313" key="2">
    <source>
        <dbReference type="Proteomes" id="UP000008311"/>
    </source>
</evidence>